<dbReference type="GO" id="GO:0055085">
    <property type="term" value="P:transmembrane transport"/>
    <property type="evidence" value="ECO:0007669"/>
    <property type="project" value="UniProtKB-ARBA"/>
</dbReference>
<keyword evidence="2" id="KW-1003">Cell membrane</keyword>
<dbReference type="InterPro" id="IPR003593">
    <property type="entry name" value="AAA+_ATPase"/>
</dbReference>
<dbReference type="Proteomes" id="UP001456224">
    <property type="component" value="Chromosome"/>
</dbReference>
<dbReference type="Pfam" id="PF00005">
    <property type="entry name" value="ABC_tran"/>
    <property type="match status" value="1"/>
</dbReference>
<accession>A0A446CUK1</accession>
<dbReference type="CDD" id="cd03257">
    <property type="entry name" value="ABC_NikE_OppD_transporters"/>
    <property type="match status" value="1"/>
</dbReference>
<dbReference type="FunFam" id="3.40.50.300:FF:000016">
    <property type="entry name" value="Oligopeptide ABC transporter ATP-binding component"/>
    <property type="match status" value="1"/>
</dbReference>
<dbReference type="PROSITE" id="PS00211">
    <property type="entry name" value="ABC_TRANSPORTER_1"/>
    <property type="match status" value="1"/>
</dbReference>
<dbReference type="EC" id="3.6.3.-" evidence="6"/>
<proteinExistence type="predicted"/>
<dbReference type="EMBL" id="UFQC01000030">
    <property type="protein sequence ID" value="SSW71512.1"/>
    <property type="molecule type" value="Genomic_DNA"/>
</dbReference>
<dbReference type="AlphaFoldDB" id="A0A446CUK1"/>
<dbReference type="InterPro" id="IPR050319">
    <property type="entry name" value="ABC_transp_ATP-bind"/>
</dbReference>
<evidence type="ECO:0000256" key="3">
    <source>
        <dbReference type="ARBA" id="ARBA00022741"/>
    </source>
</evidence>
<reference evidence="6 8" key="1">
    <citation type="submission" date="2018-07" db="EMBL/GenBank/DDBJ databases">
        <authorList>
            <person name="Peeters C."/>
        </authorList>
    </citation>
    <scope>NUCLEOTIDE SEQUENCE [LARGE SCALE GENOMIC DNA]</scope>
    <source>
        <strain evidence="6 8">LMG 30378</strain>
    </source>
</reference>
<dbReference type="InterPro" id="IPR003439">
    <property type="entry name" value="ABC_transporter-like_ATP-bd"/>
</dbReference>
<name>A0A446CUK1_9BURK</name>
<evidence type="ECO:0000313" key="6">
    <source>
        <dbReference type="EMBL" id="SSW71512.1"/>
    </source>
</evidence>
<gene>
    <name evidence="6" type="primary">gsiA_15</name>
    <name evidence="6" type="ORF">AVE30378_04602</name>
    <name evidence="7" type="ORF">WHX56_02305</name>
</gene>
<organism evidence="6 8">
    <name type="scientific">Achromobacter veterisilvae</name>
    <dbReference type="NCBI Taxonomy" id="2069367"/>
    <lineage>
        <taxon>Bacteria</taxon>
        <taxon>Pseudomonadati</taxon>
        <taxon>Pseudomonadota</taxon>
        <taxon>Betaproteobacteria</taxon>
        <taxon>Burkholderiales</taxon>
        <taxon>Alcaligenaceae</taxon>
        <taxon>Achromobacter</taxon>
    </lineage>
</organism>
<keyword evidence="9" id="KW-1185">Reference proteome</keyword>
<dbReference type="InterPro" id="IPR013563">
    <property type="entry name" value="Oligopep_ABC_C"/>
</dbReference>
<dbReference type="NCBIfam" id="TIGR01727">
    <property type="entry name" value="oligo_HPY"/>
    <property type="match status" value="1"/>
</dbReference>
<dbReference type="Gene3D" id="3.40.50.300">
    <property type="entry name" value="P-loop containing nucleotide triphosphate hydrolases"/>
    <property type="match status" value="1"/>
</dbReference>
<keyword evidence="3" id="KW-0547">Nucleotide-binding</keyword>
<dbReference type="GO" id="GO:0005524">
    <property type="term" value="F:ATP binding"/>
    <property type="evidence" value="ECO:0007669"/>
    <property type="project" value="UniProtKB-KW"/>
</dbReference>
<keyword evidence="2" id="KW-0472">Membrane</keyword>
<evidence type="ECO:0000313" key="9">
    <source>
        <dbReference type="Proteomes" id="UP001456224"/>
    </source>
</evidence>
<dbReference type="EMBL" id="CP148753">
    <property type="protein sequence ID" value="WXR74344.1"/>
    <property type="molecule type" value="Genomic_DNA"/>
</dbReference>
<dbReference type="Pfam" id="PF08352">
    <property type="entry name" value="oligo_HPY"/>
    <property type="match status" value="1"/>
</dbReference>
<evidence type="ECO:0000313" key="7">
    <source>
        <dbReference type="EMBL" id="WXR74344.1"/>
    </source>
</evidence>
<evidence type="ECO:0000256" key="4">
    <source>
        <dbReference type="ARBA" id="ARBA00022840"/>
    </source>
</evidence>
<dbReference type="RefSeq" id="WP_338880193.1">
    <property type="nucleotide sequence ID" value="NZ_CP148753.1"/>
</dbReference>
<feature type="domain" description="ABC transporter" evidence="5">
    <location>
        <begin position="3"/>
        <end position="247"/>
    </location>
</feature>
<dbReference type="InterPro" id="IPR027417">
    <property type="entry name" value="P-loop_NTPase"/>
</dbReference>
<dbReference type="PROSITE" id="PS50893">
    <property type="entry name" value="ABC_TRANSPORTER_2"/>
    <property type="match status" value="1"/>
</dbReference>
<protein>
    <submittedName>
        <fullName evidence="7">ABC transporter ATP-binding protein</fullName>
    </submittedName>
    <submittedName>
        <fullName evidence="6">Glutathione import ATP-binding protein GsiA</fullName>
        <ecNumber evidence="6">3.6.3.-</ecNumber>
    </submittedName>
</protein>
<reference evidence="7 9" key="2">
    <citation type="submission" date="2024-03" db="EMBL/GenBank/DDBJ databases">
        <title>Reference genomes for the five species model microbial community.</title>
        <authorList>
            <person name="Padfield D."/>
        </authorList>
    </citation>
    <scope>NUCLEOTIDE SEQUENCE [LARGE SCALE GENOMIC DNA]</scope>
    <source>
        <strain evidence="7 9">AB1</strain>
    </source>
</reference>
<dbReference type="PANTHER" id="PTHR43776">
    <property type="entry name" value="TRANSPORT ATP-BINDING PROTEIN"/>
    <property type="match status" value="1"/>
</dbReference>
<evidence type="ECO:0000259" key="5">
    <source>
        <dbReference type="PROSITE" id="PS50893"/>
    </source>
</evidence>
<keyword evidence="6" id="KW-0378">Hydrolase</keyword>
<evidence type="ECO:0000256" key="1">
    <source>
        <dbReference type="ARBA" id="ARBA00022448"/>
    </source>
</evidence>
<dbReference type="GO" id="GO:0016887">
    <property type="term" value="F:ATP hydrolysis activity"/>
    <property type="evidence" value="ECO:0007669"/>
    <property type="project" value="InterPro"/>
</dbReference>
<dbReference type="SUPFAM" id="SSF52540">
    <property type="entry name" value="P-loop containing nucleoside triphosphate hydrolases"/>
    <property type="match status" value="1"/>
</dbReference>
<sequence>MLLELRSVSREFRMNDGRILHAVSDVSLGIEPGQALGLVGESGCGKSTLGRLCARALDPTRGSVHFDGRDVTRLSPRDLRALRRSVQFIFQDPHSALNPRMTILRSVSEPLILHTDLRGARLRAQAAELMEMVGLPAQFLSRYPHELSGGQKQRVCIARAIALKPRLLVLDEPTSALDVSVQAQILTFLKELQSRFNLSYLFISHNLAVIRALCPRVAVMYLGRIVEQGPTEEVFVAPRHPYAEALIDAIPVPEGRQPARRITLQGDIPSPIDLPRGCAFASRCGRAIAGRCDAAQPGLYSTGAAHDARCHLYAPA</sequence>
<keyword evidence="4 6" id="KW-0067">ATP-binding</keyword>
<evidence type="ECO:0000313" key="8">
    <source>
        <dbReference type="Proteomes" id="UP000289465"/>
    </source>
</evidence>
<evidence type="ECO:0000256" key="2">
    <source>
        <dbReference type="ARBA" id="ARBA00022475"/>
    </source>
</evidence>
<dbReference type="Proteomes" id="UP000289465">
    <property type="component" value="Unassembled WGS sequence"/>
</dbReference>
<dbReference type="SMART" id="SM00382">
    <property type="entry name" value="AAA"/>
    <property type="match status" value="1"/>
</dbReference>
<keyword evidence="1" id="KW-0813">Transport</keyword>
<dbReference type="InterPro" id="IPR017871">
    <property type="entry name" value="ABC_transporter-like_CS"/>
</dbReference>
<dbReference type="GO" id="GO:0015833">
    <property type="term" value="P:peptide transport"/>
    <property type="evidence" value="ECO:0007669"/>
    <property type="project" value="InterPro"/>
</dbReference>